<accession>A0A7J6A3D9</accession>
<evidence type="ECO:0000313" key="2">
    <source>
        <dbReference type="Proteomes" id="UP000593565"/>
    </source>
</evidence>
<keyword evidence="2" id="KW-1185">Reference proteome</keyword>
<protein>
    <submittedName>
        <fullName evidence="1">Uncharacterized protein</fullName>
    </submittedName>
</protein>
<dbReference type="AlphaFoldDB" id="A0A7J6A3D9"/>
<dbReference type="Proteomes" id="UP000593565">
    <property type="component" value="Unassembled WGS sequence"/>
</dbReference>
<organism evidence="1 2">
    <name type="scientific">Ameiurus melas</name>
    <name type="common">Black bullhead</name>
    <name type="synonym">Silurus melas</name>
    <dbReference type="NCBI Taxonomy" id="219545"/>
    <lineage>
        <taxon>Eukaryota</taxon>
        <taxon>Metazoa</taxon>
        <taxon>Chordata</taxon>
        <taxon>Craniata</taxon>
        <taxon>Vertebrata</taxon>
        <taxon>Euteleostomi</taxon>
        <taxon>Actinopterygii</taxon>
        <taxon>Neopterygii</taxon>
        <taxon>Teleostei</taxon>
        <taxon>Ostariophysi</taxon>
        <taxon>Siluriformes</taxon>
        <taxon>Ictaluridae</taxon>
        <taxon>Ameiurus</taxon>
    </lineage>
</organism>
<name>A0A7J6A3D9_AMEME</name>
<comment type="caution">
    <text evidence="1">The sequence shown here is derived from an EMBL/GenBank/DDBJ whole genome shotgun (WGS) entry which is preliminary data.</text>
</comment>
<evidence type="ECO:0000313" key="1">
    <source>
        <dbReference type="EMBL" id="KAF4076701.1"/>
    </source>
</evidence>
<sequence>MFNTHAQQRESMLLQGGTVTTANKLGNGSSCIHSCSRTQIVADAPHLVAWPAVSTTFWKPSSSSVQC</sequence>
<gene>
    <name evidence="1" type="ORF">AMELA_G00218080</name>
</gene>
<proteinExistence type="predicted"/>
<dbReference type="EMBL" id="JAAGNN010000019">
    <property type="protein sequence ID" value="KAF4076701.1"/>
    <property type="molecule type" value="Genomic_DNA"/>
</dbReference>
<reference evidence="1 2" key="1">
    <citation type="submission" date="2020-02" db="EMBL/GenBank/DDBJ databases">
        <title>A chromosome-scale genome assembly of the black bullhead catfish (Ameiurus melas).</title>
        <authorList>
            <person name="Wen M."/>
            <person name="Zham M."/>
            <person name="Cabau C."/>
            <person name="Klopp C."/>
            <person name="Donnadieu C."/>
            <person name="Roques C."/>
            <person name="Bouchez O."/>
            <person name="Lampietro C."/>
            <person name="Jouanno E."/>
            <person name="Herpin A."/>
            <person name="Louis A."/>
            <person name="Berthelot C."/>
            <person name="Parey E."/>
            <person name="Roest-Crollius H."/>
            <person name="Braasch I."/>
            <person name="Postlethwait J."/>
            <person name="Robinson-Rechavi M."/>
            <person name="Echchiki A."/>
            <person name="Begum T."/>
            <person name="Montfort J."/>
            <person name="Schartl M."/>
            <person name="Bobe J."/>
            <person name="Guiguen Y."/>
        </authorList>
    </citation>
    <scope>NUCLEOTIDE SEQUENCE [LARGE SCALE GENOMIC DNA]</scope>
    <source>
        <strain evidence="1">M_S1</strain>
        <tissue evidence="1">Blood</tissue>
    </source>
</reference>